<dbReference type="KEGG" id="mflg:ABS361_04295"/>
<dbReference type="EMBL" id="CP158568">
    <property type="protein sequence ID" value="XBY45511.1"/>
    <property type="molecule type" value="Genomic_DNA"/>
</dbReference>
<dbReference type="Gene3D" id="1.10.530.10">
    <property type="match status" value="1"/>
</dbReference>
<feature type="region of interest" description="Disordered" evidence="1">
    <location>
        <begin position="347"/>
        <end position="448"/>
    </location>
</feature>
<sequence>MQIDVNQSVNDRIEQAFRTAGEATGTSFSFLLDAAHRESSLDPSKASNTSSARGLFQFTEQTWLEVVKTTGASVGLDQQANAIKQDSSGTYTVADPAAKAKILALRHDPLVSSVMAGKLTQLNAERLGTALGRAPTEGELHIAHVLGASGAVKLVRLAASDPNSTAAQAFPKAAEANKALFYDAAGKPKTVKELAARLATTRIDAADIGSGRILSGHTVFGETSAGDTKAVADAVRAAAERSNAEGARTDPARLGRQVASASASTAVASTATATDADPGVSPAGRLDGWRAHTPTDAFSALMRNDEASDHAPKPKPTGILGYGEIAQPTEPPPIRLSPTEVPVATTATVSTGSTGGAAATNAASTGLSPDEPIRLIPGDTGPTRAPLLPPVSTPAPAPVRTASLAAGGLRRAPRSPAPRPSCRQPAPRRRPTPPRPPRPCRSPGRAAC</sequence>
<evidence type="ECO:0008006" key="3">
    <source>
        <dbReference type="Google" id="ProtNLM"/>
    </source>
</evidence>
<dbReference type="InterPro" id="IPR023346">
    <property type="entry name" value="Lysozyme-like_dom_sf"/>
</dbReference>
<feature type="compositionally biased region" description="Low complexity" evidence="1">
    <location>
        <begin position="258"/>
        <end position="277"/>
    </location>
</feature>
<feature type="compositionally biased region" description="Basic and acidic residues" evidence="1">
    <location>
        <begin position="240"/>
        <end position="253"/>
    </location>
</feature>
<dbReference type="AlphaFoldDB" id="A0AAU7XFN7"/>
<dbReference type="SUPFAM" id="SSF53955">
    <property type="entry name" value="Lysozyme-like"/>
    <property type="match status" value="1"/>
</dbReference>
<proteinExistence type="predicted"/>
<accession>A0AAU7XFN7</accession>
<gene>
    <name evidence="2" type="ORF">ABS361_04295</name>
</gene>
<reference evidence="2" key="1">
    <citation type="submission" date="2024-06" db="EMBL/GenBank/DDBJ databases">
        <title>Methylostella associata gen. nov., sp. nov., a novel Ancalomicrobiaceae-affiliated facultatively methylotrophic bacteria that feed on methanotrophs of the genus Methylococcus.</title>
        <authorList>
            <person name="Saltykova V."/>
            <person name="Danilova O.V."/>
            <person name="Oshkin I.Y."/>
            <person name="Belova S.E."/>
            <person name="Pimenov N.V."/>
            <person name="Dedysh S.N."/>
        </authorList>
    </citation>
    <scope>NUCLEOTIDE SEQUENCE</scope>
    <source>
        <strain evidence="2">S20</strain>
    </source>
</reference>
<name>A0AAU7XFN7_9HYPH</name>
<dbReference type="RefSeq" id="WP_407050605.1">
    <property type="nucleotide sequence ID" value="NZ_CP158568.1"/>
</dbReference>
<feature type="compositionally biased region" description="Pro residues" evidence="1">
    <location>
        <begin position="387"/>
        <end position="397"/>
    </location>
</feature>
<feature type="compositionally biased region" description="Low complexity" evidence="1">
    <location>
        <begin position="347"/>
        <end position="368"/>
    </location>
</feature>
<protein>
    <recommendedName>
        <fullName evidence="3">Transglycosylase SLT domain-containing protein</fullName>
    </recommendedName>
</protein>
<evidence type="ECO:0000256" key="1">
    <source>
        <dbReference type="SAM" id="MobiDB-lite"/>
    </source>
</evidence>
<organism evidence="2">
    <name type="scientific">Methyloraptor flagellatus</name>
    <dbReference type="NCBI Taxonomy" id="3162530"/>
    <lineage>
        <taxon>Bacteria</taxon>
        <taxon>Pseudomonadati</taxon>
        <taxon>Pseudomonadota</taxon>
        <taxon>Alphaproteobacteria</taxon>
        <taxon>Hyphomicrobiales</taxon>
        <taxon>Ancalomicrobiaceae</taxon>
        <taxon>Methyloraptor</taxon>
    </lineage>
</organism>
<feature type="region of interest" description="Disordered" evidence="1">
    <location>
        <begin position="240"/>
        <end position="290"/>
    </location>
</feature>
<evidence type="ECO:0000313" key="2">
    <source>
        <dbReference type="EMBL" id="XBY45511.1"/>
    </source>
</evidence>